<evidence type="ECO:0000313" key="2">
    <source>
        <dbReference type="EMBL" id="CDF39763.1"/>
    </source>
</evidence>
<organism evidence="2 3">
    <name type="scientific">Chondrus crispus</name>
    <name type="common">Carrageen Irish moss</name>
    <name type="synonym">Polymorpha crispa</name>
    <dbReference type="NCBI Taxonomy" id="2769"/>
    <lineage>
        <taxon>Eukaryota</taxon>
        <taxon>Rhodophyta</taxon>
        <taxon>Florideophyceae</taxon>
        <taxon>Rhodymeniophycidae</taxon>
        <taxon>Gigartinales</taxon>
        <taxon>Gigartinaceae</taxon>
        <taxon>Chondrus</taxon>
    </lineage>
</organism>
<evidence type="ECO:0000313" key="3">
    <source>
        <dbReference type="Proteomes" id="UP000012073"/>
    </source>
</evidence>
<feature type="compositionally biased region" description="Polar residues" evidence="1">
    <location>
        <begin position="58"/>
        <end position="67"/>
    </location>
</feature>
<protein>
    <submittedName>
        <fullName evidence="2">Uncharacterized protein</fullName>
    </submittedName>
</protein>
<dbReference type="Proteomes" id="UP000012073">
    <property type="component" value="Unassembled WGS sequence"/>
</dbReference>
<dbReference type="EMBL" id="HG002070">
    <property type="protein sequence ID" value="CDF39763.1"/>
    <property type="molecule type" value="Genomic_DNA"/>
</dbReference>
<dbReference type="GeneID" id="17317772"/>
<dbReference type="KEGG" id="ccp:CHC_T00006801001"/>
<gene>
    <name evidence="2" type="ORF">CHC_T00006801001</name>
</gene>
<evidence type="ECO:0000256" key="1">
    <source>
        <dbReference type="SAM" id="MobiDB-lite"/>
    </source>
</evidence>
<dbReference type="Gramene" id="CDF39763">
    <property type="protein sequence ID" value="CDF39763"/>
    <property type="gene ID" value="CHC_T00006801001"/>
</dbReference>
<keyword evidence="3" id="KW-1185">Reference proteome</keyword>
<accession>R7QPQ4</accession>
<dbReference type="AlphaFoldDB" id="R7QPQ4"/>
<sequence length="98" mass="10517">MNKLPLRHIPTGLRPSTSTSGAEPVHIVSRSATPLPHVAPSMPSEKPISSRPPIEVSSRPSQGQKSSRCYALAFLKRVSRPSSRLPPTSAGRPRARCA</sequence>
<name>R7QPQ4_CHOCR</name>
<feature type="region of interest" description="Disordered" evidence="1">
    <location>
        <begin position="1"/>
        <end position="67"/>
    </location>
</feature>
<dbReference type="RefSeq" id="XP_005710057.1">
    <property type="nucleotide sequence ID" value="XM_005710000.1"/>
</dbReference>
<reference evidence="3" key="1">
    <citation type="journal article" date="2013" name="Proc. Natl. Acad. Sci. U.S.A.">
        <title>Genome structure and metabolic features in the red seaweed Chondrus crispus shed light on evolution of the Archaeplastida.</title>
        <authorList>
            <person name="Collen J."/>
            <person name="Porcel B."/>
            <person name="Carre W."/>
            <person name="Ball S.G."/>
            <person name="Chaparro C."/>
            <person name="Tonon T."/>
            <person name="Barbeyron T."/>
            <person name="Michel G."/>
            <person name="Noel B."/>
            <person name="Valentin K."/>
            <person name="Elias M."/>
            <person name="Artiguenave F."/>
            <person name="Arun A."/>
            <person name="Aury J.M."/>
            <person name="Barbosa-Neto J.F."/>
            <person name="Bothwell J.H."/>
            <person name="Bouget F.Y."/>
            <person name="Brillet L."/>
            <person name="Cabello-Hurtado F."/>
            <person name="Capella-Gutierrez S."/>
            <person name="Charrier B."/>
            <person name="Cladiere L."/>
            <person name="Cock J.M."/>
            <person name="Coelho S.M."/>
            <person name="Colleoni C."/>
            <person name="Czjzek M."/>
            <person name="Da Silva C."/>
            <person name="Delage L."/>
            <person name="Denoeud F."/>
            <person name="Deschamps P."/>
            <person name="Dittami S.M."/>
            <person name="Gabaldon T."/>
            <person name="Gachon C.M."/>
            <person name="Groisillier A."/>
            <person name="Herve C."/>
            <person name="Jabbari K."/>
            <person name="Katinka M."/>
            <person name="Kloareg B."/>
            <person name="Kowalczyk N."/>
            <person name="Labadie K."/>
            <person name="Leblanc C."/>
            <person name="Lopez P.J."/>
            <person name="McLachlan D.H."/>
            <person name="Meslet-Cladiere L."/>
            <person name="Moustafa A."/>
            <person name="Nehr Z."/>
            <person name="Nyvall Collen P."/>
            <person name="Panaud O."/>
            <person name="Partensky F."/>
            <person name="Poulain J."/>
            <person name="Rensing S.A."/>
            <person name="Rousvoal S."/>
            <person name="Samson G."/>
            <person name="Symeonidi A."/>
            <person name="Weissenbach J."/>
            <person name="Zambounis A."/>
            <person name="Wincker P."/>
            <person name="Boyen C."/>
        </authorList>
    </citation>
    <scope>NUCLEOTIDE SEQUENCE [LARGE SCALE GENOMIC DNA]</scope>
    <source>
        <strain evidence="3">cv. Stackhouse</strain>
    </source>
</reference>
<proteinExistence type="predicted"/>